<dbReference type="EMBL" id="CAUWAG010000008">
    <property type="protein sequence ID" value="CAJ2506194.1"/>
    <property type="molecule type" value="Genomic_DNA"/>
</dbReference>
<evidence type="ECO:0000313" key="2">
    <source>
        <dbReference type="EMBL" id="CAJ2506194.1"/>
    </source>
</evidence>
<keyword evidence="3" id="KW-1185">Reference proteome</keyword>
<protein>
    <submittedName>
        <fullName evidence="2">Uu.00g003240.m01.CDS01</fullName>
    </submittedName>
</protein>
<feature type="compositionally biased region" description="Polar residues" evidence="1">
    <location>
        <begin position="49"/>
        <end position="60"/>
    </location>
</feature>
<sequence>MALGRWKFGSSRKASTSSSSSNSNTDGTTNGTTTPVDNNNNDPAADGTLTKTTSRLSRFASNLCSHKSKKSSSSSYSNSTSSSSATNTFAGREEYPHLHKPFTAQNLEHQRLLGAFEWNFGGTPRRSSVSGISPRGSMDDGLGPERAHPAAA</sequence>
<evidence type="ECO:0000256" key="1">
    <source>
        <dbReference type="SAM" id="MobiDB-lite"/>
    </source>
</evidence>
<accession>A0AAI8YGA1</accession>
<feature type="compositionally biased region" description="Low complexity" evidence="1">
    <location>
        <begin position="15"/>
        <end position="43"/>
    </location>
</feature>
<feature type="compositionally biased region" description="Low complexity" evidence="1">
    <location>
        <begin position="61"/>
        <end position="88"/>
    </location>
</feature>
<gene>
    <name evidence="2" type="ORF">KHLLAP_LOCUS6662</name>
</gene>
<dbReference type="Proteomes" id="UP001295740">
    <property type="component" value="Unassembled WGS sequence"/>
</dbReference>
<proteinExistence type="predicted"/>
<reference evidence="2" key="1">
    <citation type="submission" date="2023-10" db="EMBL/GenBank/DDBJ databases">
        <authorList>
            <person name="Hackl T."/>
        </authorList>
    </citation>
    <scope>NUCLEOTIDE SEQUENCE</scope>
</reference>
<evidence type="ECO:0000313" key="3">
    <source>
        <dbReference type="Proteomes" id="UP001295740"/>
    </source>
</evidence>
<dbReference type="AlphaFoldDB" id="A0AAI8YGA1"/>
<feature type="compositionally biased region" description="Basic and acidic residues" evidence="1">
    <location>
        <begin position="143"/>
        <end position="152"/>
    </location>
</feature>
<feature type="region of interest" description="Disordered" evidence="1">
    <location>
        <begin position="1"/>
        <end position="88"/>
    </location>
</feature>
<feature type="region of interest" description="Disordered" evidence="1">
    <location>
        <begin position="119"/>
        <end position="152"/>
    </location>
</feature>
<comment type="caution">
    <text evidence="2">The sequence shown here is derived from an EMBL/GenBank/DDBJ whole genome shotgun (WGS) entry which is preliminary data.</text>
</comment>
<organism evidence="2 3">
    <name type="scientific">Anthostomella pinea</name>
    <dbReference type="NCBI Taxonomy" id="933095"/>
    <lineage>
        <taxon>Eukaryota</taxon>
        <taxon>Fungi</taxon>
        <taxon>Dikarya</taxon>
        <taxon>Ascomycota</taxon>
        <taxon>Pezizomycotina</taxon>
        <taxon>Sordariomycetes</taxon>
        <taxon>Xylariomycetidae</taxon>
        <taxon>Xylariales</taxon>
        <taxon>Xylariaceae</taxon>
        <taxon>Anthostomella</taxon>
    </lineage>
</organism>
<name>A0AAI8YGA1_9PEZI</name>